<dbReference type="RefSeq" id="WP_204517345.1">
    <property type="nucleotide sequence ID" value="NZ_BAABIN010000038.1"/>
</dbReference>
<proteinExistence type="predicted"/>
<dbReference type="EC" id="2.3.1.267" evidence="2"/>
<accession>A0A939BUJ2</accession>
<dbReference type="InterPro" id="IPR051531">
    <property type="entry name" value="N-acetyltransferase"/>
</dbReference>
<gene>
    <name evidence="2" type="ORF">JOD01_001221</name>
</gene>
<dbReference type="Pfam" id="PF13302">
    <property type="entry name" value="Acetyltransf_3"/>
    <property type="match status" value="1"/>
</dbReference>
<comment type="caution">
    <text evidence="2">The sequence shown here is derived from an EMBL/GenBank/DDBJ whole genome shotgun (WGS) entry which is preliminary data.</text>
</comment>
<keyword evidence="2" id="KW-0808">Transferase</keyword>
<dbReference type="PROSITE" id="PS51186">
    <property type="entry name" value="GNAT"/>
    <property type="match status" value="1"/>
</dbReference>
<reference evidence="2" key="1">
    <citation type="submission" date="2021-01" db="EMBL/GenBank/DDBJ databases">
        <title>Genomic Encyclopedia of Type Strains, Phase IV (KMG-IV): sequencing the most valuable type-strain genomes for metagenomic binning, comparative biology and taxonomic classification.</title>
        <authorList>
            <person name="Goeker M."/>
        </authorList>
    </citation>
    <scope>NUCLEOTIDE SEQUENCE</scope>
    <source>
        <strain evidence="2">DSM 25523</strain>
    </source>
</reference>
<protein>
    <submittedName>
        <fullName evidence="2">Ribosomal-protein-alanine N-acetyltransferase</fullName>
        <ecNumber evidence="2">2.3.1.267</ecNumber>
    </submittedName>
</protein>
<dbReference type="InterPro" id="IPR000182">
    <property type="entry name" value="GNAT_dom"/>
</dbReference>
<sequence length="199" mass="22961">MDMNAVFAQFPRLESDRLLLERIDERHLDDLYDIYSNDKVFAYCGIIPKHNKQTVKKMIGHFDRDYRKQSRIKWGILLKQEREKLVGIMEAFDFQPKVEMVTIGYFLAEAYWGRGIAREAVQVAVDFLMKEAQANRIQAEVMPANEASRKVLLANGFRHEGTLRQATFWTGQGIVDLQIYGLLKDDEAVASKENSLTGK</sequence>
<evidence type="ECO:0000313" key="3">
    <source>
        <dbReference type="Proteomes" id="UP000717624"/>
    </source>
</evidence>
<dbReference type="EMBL" id="JAFBEB010000003">
    <property type="protein sequence ID" value="MBM7589621.1"/>
    <property type="molecule type" value="Genomic_DNA"/>
</dbReference>
<dbReference type="PANTHER" id="PTHR43792">
    <property type="entry name" value="GNAT FAMILY, PUTATIVE (AFU_ORTHOLOGUE AFUA_3G00765)-RELATED-RELATED"/>
    <property type="match status" value="1"/>
</dbReference>
<dbReference type="Gene3D" id="3.40.630.30">
    <property type="match status" value="1"/>
</dbReference>
<dbReference type="InterPro" id="IPR016181">
    <property type="entry name" value="Acyl_CoA_acyltransferase"/>
</dbReference>
<evidence type="ECO:0000259" key="1">
    <source>
        <dbReference type="PROSITE" id="PS51186"/>
    </source>
</evidence>
<dbReference type="GO" id="GO:0008999">
    <property type="term" value="F:protein-N-terminal-alanine acetyltransferase activity"/>
    <property type="evidence" value="ECO:0007669"/>
    <property type="project" value="UniProtKB-EC"/>
</dbReference>
<feature type="domain" description="N-acetyltransferase" evidence="1">
    <location>
        <begin position="18"/>
        <end position="186"/>
    </location>
</feature>
<keyword evidence="3" id="KW-1185">Reference proteome</keyword>
<evidence type="ECO:0000313" key="2">
    <source>
        <dbReference type="EMBL" id="MBM7589621.1"/>
    </source>
</evidence>
<dbReference type="Proteomes" id="UP000717624">
    <property type="component" value="Unassembled WGS sequence"/>
</dbReference>
<dbReference type="GO" id="GO:0005737">
    <property type="term" value="C:cytoplasm"/>
    <property type="evidence" value="ECO:0007669"/>
    <property type="project" value="TreeGrafter"/>
</dbReference>
<dbReference type="SUPFAM" id="SSF55729">
    <property type="entry name" value="Acyl-CoA N-acyltransferases (Nat)"/>
    <property type="match status" value="1"/>
</dbReference>
<dbReference type="AlphaFoldDB" id="A0A939BUJ2"/>
<organism evidence="2 3">
    <name type="scientific">Brevibacillus fulvus</name>
    <dbReference type="NCBI Taxonomy" id="1125967"/>
    <lineage>
        <taxon>Bacteria</taxon>
        <taxon>Bacillati</taxon>
        <taxon>Bacillota</taxon>
        <taxon>Bacilli</taxon>
        <taxon>Bacillales</taxon>
        <taxon>Paenibacillaceae</taxon>
        <taxon>Brevibacillus</taxon>
    </lineage>
</organism>
<name>A0A939BUJ2_9BACL</name>
<keyword evidence="2" id="KW-0012">Acyltransferase</keyword>
<dbReference type="PANTHER" id="PTHR43792:SF9">
    <property type="entry name" value="RIBOSOMAL-PROTEIN-ALANINE ACETYLTRANSFERASE"/>
    <property type="match status" value="1"/>
</dbReference>